<dbReference type="EMBL" id="BMGL01000006">
    <property type="protein sequence ID" value="GGE12800.1"/>
    <property type="molecule type" value="Genomic_DNA"/>
</dbReference>
<feature type="transmembrane region" description="Helical" evidence="6">
    <location>
        <begin position="92"/>
        <end position="110"/>
    </location>
</feature>
<feature type="transmembrane region" description="Helical" evidence="6">
    <location>
        <begin position="12"/>
        <end position="32"/>
    </location>
</feature>
<dbReference type="Gene3D" id="1.10.357.140">
    <property type="entry name" value="UbiA prenyltransferase"/>
    <property type="match status" value="1"/>
</dbReference>
<sequence>MQTRIRAFINLIRLPNLLMLALVQILIIVFFLPTFIPAFKFETWKLIILVGSICLIAAGGNLINAHFDQQTDLINKSRHYTNYKILGKKNSIFLYVILSLLGLILGLYLSFIFNNYIAGGIYCFVFIALYLYSKYLKGSFLIGNLLVSTLIGLSILLPWIISVQYEVYSIQDSVFQLFLSYSLFATFINFARELAKDAEDIIGDFSARHTTCPILIGKKRTQQLVQVIVFFCLIGLLGVYFRFFSGQLAPMLYIFFGLISTGILVFVKAGNAKRKRNFKNVSTLLKFWMFLGLISFAFY</sequence>
<dbReference type="InterPro" id="IPR000537">
    <property type="entry name" value="UbiA_prenyltransferase"/>
</dbReference>
<evidence type="ECO:0000313" key="8">
    <source>
        <dbReference type="Proteomes" id="UP000599688"/>
    </source>
</evidence>
<evidence type="ECO:0000256" key="1">
    <source>
        <dbReference type="ARBA" id="ARBA00004141"/>
    </source>
</evidence>
<name>A0A916ZV08_9FLAO</name>
<evidence type="ECO:0000256" key="2">
    <source>
        <dbReference type="ARBA" id="ARBA00022475"/>
    </source>
</evidence>
<dbReference type="PANTHER" id="PTHR42723:SF1">
    <property type="entry name" value="CHLOROPHYLL SYNTHASE, CHLOROPLASTIC"/>
    <property type="match status" value="1"/>
</dbReference>
<dbReference type="RefSeq" id="WP_229737200.1">
    <property type="nucleotide sequence ID" value="NZ_BMGL01000006.1"/>
</dbReference>
<reference evidence="7 8" key="1">
    <citation type="journal article" date="2014" name="Int. J. Syst. Evol. Microbiol.">
        <title>Complete genome sequence of Corynebacterium casei LMG S-19264T (=DSM 44701T), isolated from a smear-ripened cheese.</title>
        <authorList>
            <consortium name="US DOE Joint Genome Institute (JGI-PGF)"/>
            <person name="Walter F."/>
            <person name="Albersmeier A."/>
            <person name="Kalinowski J."/>
            <person name="Ruckert C."/>
        </authorList>
    </citation>
    <scope>NUCLEOTIDE SEQUENCE [LARGE SCALE GENOMIC DNA]</scope>
    <source>
        <strain evidence="7 8">CGMCC 1.12925</strain>
    </source>
</reference>
<evidence type="ECO:0000313" key="7">
    <source>
        <dbReference type="EMBL" id="GGE12800.1"/>
    </source>
</evidence>
<feature type="transmembrane region" description="Helical" evidence="6">
    <location>
        <begin position="173"/>
        <end position="191"/>
    </location>
</feature>
<feature type="transmembrane region" description="Helical" evidence="6">
    <location>
        <begin position="224"/>
        <end position="244"/>
    </location>
</feature>
<protein>
    <submittedName>
        <fullName evidence="7">Prenyltransferase</fullName>
    </submittedName>
</protein>
<evidence type="ECO:0000256" key="4">
    <source>
        <dbReference type="ARBA" id="ARBA00022989"/>
    </source>
</evidence>
<feature type="transmembrane region" description="Helical" evidence="6">
    <location>
        <begin position="116"/>
        <end position="133"/>
    </location>
</feature>
<dbReference type="AlphaFoldDB" id="A0A916ZV08"/>
<dbReference type="Pfam" id="PF01040">
    <property type="entry name" value="UbiA"/>
    <property type="match status" value="1"/>
</dbReference>
<evidence type="ECO:0000256" key="6">
    <source>
        <dbReference type="SAM" id="Phobius"/>
    </source>
</evidence>
<proteinExistence type="predicted"/>
<dbReference type="GO" id="GO:0016765">
    <property type="term" value="F:transferase activity, transferring alkyl or aryl (other than methyl) groups"/>
    <property type="evidence" value="ECO:0007669"/>
    <property type="project" value="InterPro"/>
</dbReference>
<feature type="transmembrane region" description="Helical" evidence="6">
    <location>
        <begin position="140"/>
        <end position="161"/>
    </location>
</feature>
<dbReference type="InterPro" id="IPR050475">
    <property type="entry name" value="Prenyltransferase_related"/>
</dbReference>
<keyword evidence="8" id="KW-1185">Reference proteome</keyword>
<feature type="transmembrane region" description="Helical" evidence="6">
    <location>
        <begin position="281"/>
        <end position="298"/>
    </location>
</feature>
<evidence type="ECO:0000256" key="5">
    <source>
        <dbReference type="ARBA" id="ARBA00023136"/>
    </source>
</evidence>
<dbReference type="PANTHER" id="PTHR42723">
    <property type="entry name" value="CHLOROPHYLL SYNTHASE"/>
    <property type="match status" value="1"/>
</dbReference>
<dbReference type="InterPro" id="IPR044878">
    <property type="entry name" value="UbiA_sf"/>
</dbReference>
<feature type="transmembrane region" description="Helical" evidence="6">
    <location>
        <begin position="44"/>
        <end position="63"/>
    </location>
</feature>
<dbReference type="Proteomes" id="UP000599688">
    <property type="component" value="Unassembled WGS sequence"/>
</dbReference>
<accession>A0A916ZV08</accession>
<keyword evidence="5 6" id="KW-0472">Membrane</keyword>
<keyword evidence="4 6" id="KW-1133">Transmembrane helix</keyword>
<comment type="caution">
    <text evidence="7">The sequence shown here is derived from an EMBL/GenBank/DDBJ whole genome shotgun (WGS) entry which is preliminary data.</text>
</comment>
<dbReference type="GO" id="GO:0016020">
    <property type="term" value="C:membrane"/>
    <property type="evidence" value="ECO:0007669"/>
    <property type="project" value="UniProtKB-SubCell"/>
</dbReference>
<keyword evidence="3 6" id="KW-0812">Transmembrane</keyword>
<keyword evidence="2" id="KW-1003">Cell membrane</keyword>
<gene>
    <name evidence="7" type="ORF">GCM10010831_12810</name>
</gene>
<organism evidence="7 8">
    <name type="scientific">Psychroflexus salis</name>
    <dbReference type="NCBI Taxonomy" id="1526574"/>
    <lineage>
        <taxon>Bacteria</taxon>
        <taxon>Pseudomonadati</taxon>
        <taxon>Bacteroidota</taxon>
        <taxon>Flavobacteriia</taxon>
        <taxon>Flavobacteriales</taxon>
        <taxon>Flavobacteriaceae</taxon>
        <taxon>Psychroflexus</taxon>
    </lineage>
</organism>
<evidence type="ECO:0000256" key="3">
    <source>
        <dbReference type="ARBA" id="ARBA00022692"/>
    </source>
</evidence>
<feature type="transmembrane region" description="Helical" evidence="6">
    <location>
        <begin position="250"/>
        <end position="269"/>
    </location>
</feature>
<comment type="subcellular location">
    <subcellularLocation>
        <location evidence="1">Membrane</location>
        <topology evidence="1">Multi-pass membrane protein</topology>
    </subcellularLocation>
</comment>